<dbReference type="AlphaFoldDB" id="A0A9P6ALD7"/>
<proteinExistence type="predicted"/>
<name>A0A9P6ALD7_9AGAM</name>
<accession>A0A9P6ALD7</accession>
<comment type="caution">
    <text evidence="2">The sequence shown here is derived from an EMBL/GenBank/DDBJ whole genome shotgun (WGS) entry which is preliminary data.</text>
</comment>
<organism evidence="2 3">
    <name type="scientific">Hydnum rufescens UP504</name>
    <dbReference type="NCBI Taxonomy" id="1448309"/>
    <lineage>
        <taxon>Eukaryota</taxon>
        <taxon>Fungi</taxon>
        <taxon>Dikarya</taxon>
        <taxon>Basidiomycota</taxon>
        <taxon>Agaricomycotina</taxon>
        <taxon>Agaricomycetes</taxon>
        <taxon>Cantharellales</taxon>
        <taxon>Hydnaceae</taxon>
        <taxon>Hydnum</taxon>
    </lineage>
</organism>
<dbReference type="Proteomes" id="UP000886523">
    <property type="component" value="Unassembled WGS sequence"/>
</dbReference>
<feature type="compositionally biased region" description="Basic and acidic residues" evidence="1">
    <location>
        <begin position="144"/>
        <end position="155"/>
    </location>
</feature>
<evidence type="ECO:0000313" key="3">
    <source>
        <dbReference type="Proteomes" id="UP000886523"/>
    </source>
</evidence>
<sequence length="210" mass="24655">MRMQYCSSLKKNSRLPNHSPFTILRERGRSDFSKYLWDHCREWITRHSSMSITWWSKVGNEEKDARAGLGGTTTRTARELERQQLELLIFDAEAKTAEAEARVEAERANAEPSEQTQRPSEQTQRPSEQTQRPSEQTQKLGSRPSERKQKLELRLQKLGSRQSEPSSRRNERVLRPRSKHWNWPQPRGRDTCVDLVNGRIPHIWLVQNRA</sequence>
<protein>
    <submittedName>
        <fullName evidence="2">Uncharacterized protein</fullName>
    </submittedName>
</protein>
<feature type="compositionally biased region" description="Basic and acidic residues" evidence="1">
    <location>
        <begin position="99"/>
        <end position="109"/>
    </location>
</feature>
<feature type="compositionally biased region" description="Polar residues" evidence="1">
    <location>
        <begin position="112"/>
        <end position="140"/>
    </location>
</feature>
<feature type="region of interest" description="Disordered" evidence="1">
    <location>
        <begin position="99"/>
        <end position="185"/>
    </location>
</feature>
<gene>
    <name evidence="2" type="ORF">BS47DRAFT_268894</name>
</gene>
<dbReference type="EMBL" id="MU129069">
    <property type="protein sequence ID" value="KAF9507913.1"/>
    <property type="molecule type" value="Genomic_DNA"/>
</dbReference>
<evidence type="ECO:0000256" key="1">
    <source>
        <dbReference type="SAM" id="MobiDB-lite"/>
    </source>
</evidence>
<keyword evidence="3" id="KW-1185">Reference proteome</keyword>
<evidence type="ECO:0000313" key="2">
    <source>
        <dbReference type="EMBL" id="KAF9507913.1"/>
    </source>
</evidence>
<reference evidence="2" key="1">
    <citation type="journal article" date="2020" name="Nat. Commun.">
        <title>Large-scale genome sequencing of mycorrhizal fungi provides insights into the early evolution of symbiotic traits.</title>
        <authorList>
            <person name="Miyauchi S."/>
            <person name="Kiss E."/>
            <person name="Kuo A."/>
            <person name="Drula E."/>
            <person name="Kohler A."/>
            <person name="Sanchez-Garcia M."/>
            <person name="Morin E."/>
            <person name="Andreopoulos B."/>
            <person name="Barry K.W."/>
            <person name="Bonito G."/>
            <person name="Buee M."/>
            <person name="Carver A."/>
            <person name="Chen C."/>
            <person name="Cichocki N."/>
            <person name="Clum A."/>
            <person name="Culley D."/>
            <person name="Crous P.W."/>
            <person name="Fauchery L."/>
            <person name="Girlanda M."/>
            <person name="Hayes R.D."/>
            <person name="Keri Z."/>
            <person name="LaButti K."/>
            <person name="Lipzen A."/>
            <person name="Lombard V."/>
            <person name="Magnuson J."/>
            <person name="Maillard F."/>
            <person name="Murat C."/>
            <person name="Nolan M."/>
            <person name="Ohm R.A."/>
            <person name="Pangilinan J."/>
            <person name="Pereira M.F."/>
            <person name="Perotto S."/>
            <person name="Peter M."/>
            <person name="Pfister S."/>
            <person name="Riley R."/>
            <person name="Sitrit Y."/>
            <person name="Stielow J.B."/>
            <person name="Szollosi G."/>
            <person name="Zifcakova L."/>
            <person name="Stursova M."/>
            <person name="Spatafora J.W."/>
            <person name="Tedersoo L."/>
            <person name="Vaario L.M."/>
            <person name="Yamada A."/>
            <person name="Yan M."/>
            <person name="Wang P."/>
            <person name="Xu J."/>
            <person name="Bruns T."/>
            <person name="Baldrian P."/>
            <person name="Vilgalys R."/>
            <person name="Dunand C."/>
            <person name="Henrissat B."/>
            <person name="Grigoriev I.V."/>
            <person name="Hibbett D."/>
            <person name="Nagy L.G."/>
            <person name="Martin F.M."/>
        </authorList>
    </citation>
    <scope>NUCLEOTIDE SEQUENCE</scope>
    <source>
        <strain evidence="2">UP504</strain>
    </source>
</reference>